<feature type="domain" description="SDH C-terminal" evidence="11">
    <location>
        <begin position="259"/>
        <end position="289"/>
    </location>
</feature>
<dbReference type="NCBIfam" id="TIGR00507">
    <property type="entry name" value="aroE"/>
    <property type="match status" value="1"/>
</dbReference>
<dbReference type="Pfam" id="PF08501">
    <property type="entry name" value="Shikimate_dh_N"/>
    <property type="match status" value="1"/>
</dbReference>
<evidence type="ECO:0000256" key="1">
    <source>
        <dbReference type="ARBA" id="ARBA00004871"/>
    </source>
</evidence>
<dbReference type="InterPro" id="IPR011342">
    <property type="entry name" value="Shikimate_DH"/>
</dbReference>
<dbReference type="InterPro" id="IPR022893">
    <property type="entry name" value="Shikimate_DH_fam"/>
</dbReference>
<dbReference type="InterPro" id="IPR046346">
    <property type="entry name" value="Aminoacid_DH-like_N_sf"/>
</dbReference>
<evidence type="ECO:0000256" key="8">
    <source>
        <dbReference type="HAMAP-Rule" id="MF_00222"/>
    </source>
</evidence>
<dbReference type="InterPro" id="IPR041121">
    <property type="entry name" value="SDH_C"/>
</dbReference>
<keyword evidence="5 8" id="KW-0560">Oxidoreductase</keyword>
<dbReference type="Pfam" id="PF01488">
    <property type="entry name" value="Shikimate_DH"/>
    <property type="match status" value="1"/>
</dbReference>
<comment type="subunit">
    <text evidence="8">Homodimer.</text>
</comment>
<keyword evidence="3 8" id="KW-0028">Amino-acid biosynthesis</keyword>
<proteinExistence type="inferred from homology"/>
<dbReference type="PANTHER" id="PTHR21089:SF1">
    <property type="entry name" value="BIFUNCTIONAL 3-DEHYDROQUINATE DEHYDRATASE_SHIKIMATE DEHYDROGENASE, CHLOROPLASTIC"/>
    <property type="match status" value="1"/>
</dbReference>
<dbReference type="HAMAP" id="MF_00222">
    <property type="entry name" value="Shikimate_DH_AroE"/>
    <property type="match status" value="1"/>
</dbReference>
<comment type="catalytic activity">
    <reaction evidence="7 8">
        <text>shikimate + NADP(+) = 3-dehydroshikimate + NADPH + H(+)</text>
        <dbReference type="Rhea" id="RHEA:17737"/>
        <dbReference type="ChEBI" id="CHEBI:15378"/>
        <dbReference type="ChEBI" id="CHEBI:16630"/>
        <dbReference type="ChEBI" id="CHEBI:36208"/>
        <dbReference type="ChEBI" id="CHEBI:57783"/>
        <dbReference type="ChEBI" id="CHEBI:58349"/>
        <dbReference type="EC" id="1.1.1.25"/>
    </reaction>
</comment>
<comment type="function">
    <text evidence="8">Involved in the biosynthesis of the chorismate, which leads to the biosynthesis of aromatic amino acids. Catalyzes the reversible NADPH linked reduction of 3-dehydroshikimate (DHSA) to yield shikimate (SA).</text>
</comment>
<dbReference type="SUPFAM" id="SSF53223">
    <property type="entry name" value="Aminoacid dehydrogenase-like, N-terminal domain"/>
    <property type="match status" value="1"/>
</dbReference>
<feature type="binding site" evidence="8">
    <location>
        <position position="238"/>
    </location>
    <ligand>
        <name>shikimate</name>
        <dbReference type="ChEBI" id="CHEBI:36208"/>
    </ligand>
</feature>
<dbReference type="EMBL" id="JBHMDO010000010">
    <property type="protein sequence ID" value="MFB9325533.1"/>
    <property type="molecule type" value="Genomic_DNA"/>
</dbReference>
<organism evidence="12 13">
    <name type="scientific">Paenibacillus aurantiacus</name>
    <dbReference type="NCBI Taxonomy" id="1936118"/>
    <lineage>
        <taxon>Bacteria</taxon>
        <taxon>Bacillati</taxon>
        <taxon>Bacillota</taxon>
        <taxon>Bacilli</taxon>
        <taxon>Bacillales</taxon>
        <taxon>Paenibacillaceae</taxon>
        <taxon>Paenibacillus</taxon>
    </lineage>
</organism>
<comment type="pathway">
    <text evidence="1 8">Metabolic intermediate biosynthesis; chorismate biosynthesis; chorismate from D-erythrose 4-phosphate and phosphoenolpyruvate: step 4/7.</text>
</comment>
<feature type="binding site" evidence="8">
    <location>
        <position position="79"/>
    </location>
    <ligand>
        <name>shikimate</name>
        <dbReference type="ChEBI" id="CHEBI:36208"/>
    </ligand>
</feature>
<dbReference type="Pfam" id="PF18317">
    <property type="entry name" value="SDH_C"/>
    <property type="match status" value="1"/>
</dbReference>
<feature type="active site" description="Proton acceptor" evidence="8">
    <location>
        <position position="83"/>
    </location>
</feature>
<feature type="binding site" evidence="8">
    <location>
        <position position="266"/>
    </location>
    <ligand>
        <name>shikimate</name>
        <dbReference type="ChEBI" id="CHEBI:36208"/>
    </ligand>
</feature>
<dbReference type="PANTHER" id="PTHR21089">
    <property type="entry name" value="SHIKIMATE DEHYDROGENASE"/>
    <property type="match status" value="1"/>
</dbReference>
<name>A0ABV5KMR4_9BACL</name>
<evidence type="ECO:0000313" key="13">
    <source>
        <dbReference type="Proteomes" id="UP001589747"/>
    </source>
</evidence>
<evidence type="ECO:0000256" key="6">
    <source>
        <dbReference type="ARBA" id="ARBA00023141"/>
    </source>
</evidence>
<accession>A0ABV5KMR4</accession>
<gene>
    <name evidence="8" type="primary">aroE</name>
    <name evidence="12" type="ORF">ACFFSY_06310</name>
</gene>
<keyword evidence="6 8" id="KW-0057">Aromatic amino acid biosynthesis</keyword>
<dbReference type="CDD" id="cd01065">
    <property type="entry name" value="NAD_bind_Shikimate_DH"/>
    <property type="match status" value="1"/>
</dbReference>
<dbReference type="Proteomes" id="UP001589747">
    <property type="component" value="Unassembled WGS sequence"/>
</dbReference>
<evidence type="ECO:0000313" key="12">
    <source>
        <dbReference type="EMBL" id="MFB9325533.1"/>
    </source>
</evidence>
<feature type="binding site" evidence="8">
    <location>
        <begin position="32"/>
        <end position="34"/>
    </location>
    <ligand>
        <name>shikimate</name>
        <dbReference type="ChEBI" id="CHEBI:36208"/>
    </ligand>
</feature>
<sequence length="298" mass="32175">MLGNEDRTVYDGNVVDSHTVLYSVIGDPIRHSKSPIMMNRAFRETGLNGVYTAFHVKSDRLGDFAAGVRAMGIRGVNVTIPHKLDIMDHLDIIDESARIIGAVNTIVNDEGKLTGYNTDGLGYVRSLKEEAEPDLAGKRVLIVGAGGATRGILYALTKEGVRDVTVANRTAARAEELAELFRGRADIRTAALDRLPVLCGEADIVINTTSIGMFPNADESPVEASWLRPGAIASDLIYNPLKTKFLAEAQERGLRIHGGLGMFIYQGAYAFEYWTGVDAPVTAMRQAVLEALGARANG</sequence>
<comment type="similarity">
    <text evidence="8">Belongs to the shikimate dehydrogenase family.</text>
</comment>
<dbReference type="GO" id="GO:0004764">
    <property type="term" value="F:shikimate 3-dehydrogenase (NADP+) activity"/>
    <property type="evidence" value="ECO:0007669"/>
    <property type="project" value="UniProtKB-EC"/>
</dbReference>
<evidence type="ECO:0000259" key="10">
    <source>
        <dbReference type="Pfam" id="PF08501"/>
    </source>
</evidence>
<dbReference type="Gene3D" id="3.40.50.10860">
    <property type="entry name" value="Leucine Dehydrogenase, chain A, domain 1"/>
    <property type="match status" value="1"/>
</dbReference>
<feature type="binding site" evidence="8">
    <location>
        <position position="236"/>
    </location>
    <ligand>
        <name>NADP(+)</name>
        <dbReference type="ChEBI" id="CHEBI:58349"/>
    </ligand>
</feature>
<feature type="domain" description="Quinate/shikimate 5-dehydrogenase/glutamyl-tRNA reductase" evidence="9">
    <location>
        <begin position="130"/>
        <end position="210"/>
    </location>
</feature>
<dbReference type="InterPro" id="IPR013708">
    <property type="entry name" value="Shikimate_DH-bd_N"/>
</dbReference>
<dbReference type="InterPro" id="IPR036291">
    <property type="entry name" value="NAD(P)-bd_dom_sf"/>
</dbReference>
<dbReference type="SUPFAM" id="SSF51735">
    <property type="entry name" value="NAD(P)-binding Rossmann-fold domains"/>
    <property type="match status" value="1"/>
</dbReference>
<evidence type="ECO:0000256" key="4">
    <source>
        <dbReference type="ARBA" id="ARBA00022857"/>
    </source>
</evidence>
<evidence type="ECO:0000256" key="2">
    <source>
        <dbReference type="ARBA" id="ARBA00012962"/>
    </source>
</evidence>
<evidence type="ECO:0000259" key="11">
    <source>
        <dbReference type="Pfam" id="PF18317"/>
    </source>
</evidence>
<keyword evidence="13" id="KW-1185">Reference proteome</keyword>
<evidence type="ECO:0000256" key="7">
    <source>
        <dbReference type="ARBA" id="ARBA00049442"/>
    </source>
</evidence>
<feature type="binding site" evidence="8">
    <location>
        <begin position="144"/>
        <end position="148"/>
    </location>
    <ligand>
        <name>NADP(+)</name>
        <dbReference type="ChEBI" id="CHEBI:58349"/>
    </ligand>
</feature>
<reference evidence="12 13" key="1">
    <citation type="submission" date="2024-09" db="EMBL/GenBank/DDBJ databases">
        <authorList>
            <person name="Sun Q."/>
            <person name="Mori K."/>
        </authorList>
    </citation>
    <scope>NUCLEOTIDE SEQUENCE [LARGE SCALE GENOMIC DNA]</scope>
    <source>
        <strain evidence="12 13">TISTR 2452</strain>
    </source>
</reference>
<feature type="binding site" evidence="8">
    <location>
        <position position="104"/>
    </location>
    <ligand>
        <name>shikimate</name>
        <dbReference type="ChEBI" id="CHEBI:36208"/>
    </ligand>
</feature>
<dbReference type="EC" id="1.1.1.25" evidence="2 8"/>
<protein>
    <recommendedName>
        <fullName evidence="2 8">Shikimate dehydrogenase (NADP(+))</fullName>
        <shortName evidence="8">SDH</shortName>
        <ecNumber evidence="2 8">1.1.1.25</ecNumber>
    </recommendedName>
</protein>
<feature type="binding site" evidence="8">
    <location>
        <position position="119"/>
    </location>
    <ligand>
        <name>shikimate</name>
        <dbReference type="ChEBI" id="CHEBI:36208"/>
    </ligand>
</feature>
<dbReference type="NCBIfam" id="NF001319">
    <property type="entry name" value="PRK00258.3-3"/>
    <property type="match status" value="1"/>
</dbReference>
<dbReference type="InterPro" id="IPR006151">
    <property type="entry name" value="Shikm_DH/Glu-tRNA_Rdtase"/>
</dbReference>
<comment type="caution">
    <text evidence="12">The sequence shown here is derived from an EMBL/GenBank/DDBJ whole genome shotgun (WGS) entry which is preliminary data.</text>
</comment>
<feature type="binding site" evidence="8">
    <location>
        <begin position="168"/>
        <end position="173"/>
    </location>
    <ligand>
        <name>NADP(+)</name>
        <dbReference type="ChEBI" id="CHEBI:58349"/>
    </ligand>
</feature>
<feature type="binding site" evidence="8">
    <location>
        <position position="95"/>
    </location>
    <ligand>
        <name>NADP(+)</name>
        <dbReference type="ChEBI" id="CHEBI:58349"/>
    </ligand>
</feature>
<dbReference type="Gene3D" id="3.40.50.720">
    <property type="entry name" value="NAD(P)-binding Rossmann-like Domain"/>
    <property type="match status" value="1"/>
</dbReference>
<evidence type="ECO:0000256" key="3">
    <source>
        <dbReference type="ARBA" id="ARBA00022605"/>
    </source>
</evidence>
<dbReference type="RefSeq" id="WP_377491532.1">
    <property type="nucleotide sequence ID" value="NZ_JBHMDO010000010.1"/>
</dbReference>
<keyword evidence="4 8" id="KW-0521">NADP</keyword>
<evidence type="ECO:0000259" key="9">
    <source>
        <dbReference type="Pfam" id="PF01488"/>
    </source>
</evidence>
<evidence type="ECO:0000256" key="5">
    <source>
        <dbReference type="ARBA" id="ARBA00023002"/>
    </source>
</evidence>
<feature type="binding site" evidence="8">
    <location>
        <position position="259"/>
    </location>
    <ligand>
        <name>NADP(+)</name>
        <dbReference type="ChEBI" id="CHEBI:58349"/>
    </ligand>
</feature>
<feature type="domain" description="Shikimate dehydrogenase substrate binding N-terminal" evidence="10">
    <location>
        <begin position="24"/>
        <end position="106"/>
    </location>
</feature>